<organism evidence="1 2">
    <name type="scientific">Clostridium magnum DSM 2767</name>
    <dbReference type="NCBI Taxonomy" id="1121326"/>
    <lineage>
        <taxon>Bacteria</taxon>
        <taxon>Bacillati</taxon>
        <taxon>Bacillota</taxon>
        <taxon>Clostridia</taxon>
        <taxon>Eubacteriales</taxon>
        <taxon>Clostridiaceae</taxon>
        <taxon>Clostridium</taxon>
    </lineage>
</organism>
<keyword evidence="2" id="KW-1185">Reference proteome</keyword>
<dbReference type="Proteomes" id="UP000076603">
    <property type="component" value="Unassembled WGS sequence"/>
</dbReference>
<dbReference type="InterPro" id="IPR029061">
    <property type="entry name" value="THDP-binding"/>
</dbReference>
<dbReference type="AlphaFoldDB" id="A0A162R2Y9"/>
<accession>A0A162R2Y9</accession>
<dbReference type="PATRIC" id="fig|1121326.3.peg.5311"/>
<proteinExistence type="predicted"/>
<reference evidence="1 2" key="1">
    <citation type="submission" date="2016-04" db="EMBL/GenBank/DDBJ databases">
        <title>Genome sequence of Clostridium magnum DSM 2767.</title>
        <authorList>
            <person name="Poehlein A."/>
            <person name="Uhlig R."/>
            <person name="Fischer R."/>
            <person name="Bahl H."/>
            <person name="Daniel R."/>
        </authorList>
    </citation>
    <scope>NUCLEOTIDE SEQUENCE [LARGE SCALE GENOMIC DNA]</scope>
    <source>
        <strain evidence="1 2">DSM 2767</strain>
    </source>
</reference>
<sequence>MLQQGGTYYNDIADLASYRAIPNLTIIVPADAGQCIKAVRASMTYLKILV</sequence>
<protein>
    <submittedName>
        <fullName evidence="1">Uncharacterized protein</fullName>
    </submittedName>
</protein>
<dbReference type="Gene3D" id="3.40.50.970">
    <property type="match status" value="1"/>
</dbReference>
<dbReference type="EMBL" id="LWAE01000009">
    <property type="protein sequence ID" value="KZL89349.1"/>
    <property type="molecule type" value="Genomic_DNA"/>
</dbReference>
<evidence type="ECO:0000313" key="2">
    <source>
        <dbReference type="Proteomes" id="UP000076603"/>
    </source>
</evidence>
<evidence type="ECO:0000313" key="1">
    <source>
        <dbReference type="EMBL" id="KZL89349.1"/>
    </source>
</evidence>
<gene>
    <name evidence="1" type="ORF">CLMAG_52530</name>
</gene>
<dbReference type="SUPFAM" id="SSF52518">
    <property type="entry name" value="Thiamin diphosphate-binding fold (THDP-binding)"/>
    <property type="match status" value="1"/>
</dbReference>
<dbReference type="STRING" id="1121326.CLMAG_52530"/>
<dbReference type="RefSeq" id="WP_175562220.1">
    <property type="nucleotide sequence ID" value="NZ_FQXL01000045.1"/>
</dbReference>
<name>A0A162R2Y9_9CLOT</name>
<comment type="caution">
    <text evidence="1">The sequence shown here is derived from an EMBL/GenBank/DDBJ whole genome shotgun (WGS) entry which is preliminary data.</text>
</comment>